<evidence type="ECO:0000313" key="3">
    <source>
        <dbReference type="Proteomes" id="UP000276603"/>
    </source>
</evidence>
<dbReference type="EMBL" id="RBCJ01000002">
    <property type="protein sequence ID" value="RKN81191.1"/>
    <property type="molecule type" value="Genomic_DNA"/>
</dbReference>
<dbReference type="AlphaFoldDB" id="A0A3B0C8V5"/>
<dbReference type="Pfam" id="PF11769">
    <property type="entry name" value="DUF3313"/>
    <property type="match status" value="1"/>
</dbReference>
<proteinExistence type="predicted"/>
<feature type="signal peptide" evidence="1">
    <location>
        <begin position="1"/>
        <end position="30"/>
    </location>
</feature>
<dbReference type="OrthoDB" id="260045at2"/>
<name>A0A3B0C8V5_9FLAO</name>
<dbReference type="RefSeq" id="WP_120711348.1">
    <property type="nucleotide sequence ID" value="NZ_RBCJ01000002.1"/>
</dbReference>
<protein>
    <submittedName>
        <fullName evidence="2">DUF3313 domain-containing protein</fullName>
    </submittedName>
</protein>
<accession>A0A3B0C8V5</accession>
<reference evidence="2 3" key="1">
    <citation type="submission" date="2018-10" db="EMBL/GenBank/DDBJ databases">
        <title>Ulvibacterium marinum gen. nov., sp. nov., a novel marine bacterium of the family Flavobacteriaceae, isolated from a culture of the green alga Ulva prolifera.</title>
        <authorList>
            <person name="Zhang Z."/>
        </authorList>
    </citation>
    <scope>NUCLEOTIDE SEQUENCE [LARGE SCALE GENOMIC DNA]</scope>
    <source>
        <strain evidence="2 3">CCMM003</strain>
    </source>
</reference>
<dbReference type="Proteomes" id="UP000276603">
    <property type="component" value="Unassembled WGS sequence"/>
</dbReference>
<sequence length="213" mass="24289">MKKLQKSMNLMAKALSFIFMIILVSCTATKSPSNSGFLEDYSRLRADQNGDRSMQWWEKKDFNWSQYRKIILDPVILYYHTEAKGKKIDPEKEKKLTDYFRNAVEKKLANEYPIVITPGPDVLRIRTAITEIIPASPAINYPAMAVAFFPIDMGGAVIEVEFLDSETNEVIATMVDKKMGSPFKPRAFSRMGYTRAAFDGWAKELRIALDTNP</sequence>
<dbReference type="PROSITE" id="PS51257">
    <property type="entry name" value="PROKAR_LIPOPROTEIN"/>
    <property type="match status" value="1"/>
</dbReference>
<comment type="caution">
    <text evidence="2">The sequence shown here is derived from an EMBL/GenBank/DDBJ whole genome shotgun (WGS) entry which is preliminary data.</text>
</comment>
<feature type="chain" id="PRO_5017351790" evidence="1">
    <location>
        <begin position="31"/>
        <end position="213"/>
    </location>
</feature>
<dbReference type="InterPro" id="IPR021747">
    <property type="entry name" value="DUF3313"/>
</dbReference>
<keyword evidence="3" id="KW-1185">Reference proteome</keyword>
<organism evidence="2 3">
    <name type="scientific">Ulvibacterium marinum</name>
    <dbReference type="NCBI Taxonomy" id="2419782"/>
    <lineage>
        <taxon>Bacteria</taxon>
        <taxon>Pseudomonadati</taxon>
        <taxon>Bacteroidota</taxon>
        <taxon>Flavobacteriia</taxon>
        <taxon>Flavobacteriales</taxon>
        <taxon>Flavobacteriaceae</taxon>
        <taxon>Ulvibacterium</taxon>
    </lineage>
</organism>
<evidence type="ECO:0000256" key="1">
    <source>
        <dbReference type="SAM" id="SignalP"/>
    </source>
</evidence>
<gene>
    <name evidence="2" type="ORF">D7Z94_09625</name>
</gene>
<keyword evidence="1" id="KW-0732">Signal</keyword>
<evidence type="ECO:0000313" key="2">
    <source>
        <dbReference type="EMBL" id="RKN81191.1"/>
    </source>
</evidence>